<evidence type="ECO:0000256" key="2">
    <source>
        <dbReference type="ARBA" id="ARBA00015075"/>
    </source>
</evidence>
<dbReference type="Gene3D" id="2.30.30.110">
    <property type="match status" value="1"/>
</dbReference>
<gene>
    <name evidence="8" type="ORF">Ga0061069_10220</name>
</gene>
<comment type="similarity">
    <text evidence="1">Belongs to the CcdB toxin family.</text>
</comment>
<keyword evidence="9" id="KW-1185">Reference proteome</keyword>
<protein>
    <recommendedName>
        <fullName evidence="2">Toxin CcdB</fullName>
    </recommendedName>
    <alternativeName>
        <fullName evidence="7">Cytotoxic protein CcdB</fullName>
    </alternativeName>
    <alternativeName>
        <fullName evidence="6">Protein LetD</fullName>
    </alternativeName>
</protein>
<evidence type="ECO:0000313" key="8">
    <source>
        <dbReference type="EMBL" id="CUA94261.1"/>
    </source>
</evidence>
<proteinExistence type="inferred from homology"/>
<dbReference type="Proteomes" id="UP000183649">
    <property type="component" value="Unassembled WGS sequence"/>
</dbReference>
<accession>A0A0K6HTU9</accession>
<evidence type="ECO:0000256" key="1">
    <source>
        <dbReference type="ARBA" id="ARBA00005230"/>
    </source>
</evidence>
<dbReference type="InterPro" id="IPR002712">
    <property type="entry name" value="CcdB"/>
</dbReference>
<dbReference type="EMBL" id="CYHF01000002">
    <property type="protein sequence ID" value="CUA94261.1"/>
    <property type="molecule type" value="Genomic_DNA"/>
</dbReference>
<name>A0A0K6HTU9_9BURK</name>
<dbReference type="SUPFAM" id="SSF50118">
    <property type="entry name" value="Cell growth inhibitor/plasmid maintenance toxic component"/>
    <property type="match status" value="1"/>
</dbReference>
<dbReference type="InterPro" id="IPR011067">
    <property type="entry name" value="Plasmid_toxin/cell-grow_inhib"/>
</dbReference>
<reference evidence="9" key="1">
    <citation type="submission" date="2015-08" db="EMBL/GenBank/DDBJ databases">
        <authorList>
            <person name="Varghese N."/>
        </authorList>
    </citation>
    <scope>NUCLEOTIDE SEQUENCE [LARGE SCALE GENOMIC DNA]</scope>
    <source>
        <strain evidence="9">DSM 18181</strain>
    </source>
</reference>
<dbReference type="RefSeq" id="WP_055449511.1">
    <property type="nucleotide sequence ID" value="NZ_CYHF01000002.1"/>
</dbReference>
<evidence type="ECO:0000256" key="3">
    <source>
        <dbReference type="ARBA" id="ARBA00022491"/>
    </source>
</evidence>
<dbReference type="Pfam" id="PF01845">
    <property type="entry name" value="CcdB"/>
    <property type="match status" value="1"/>
</dbReference>
<dbReference type="GO" id="GO:0008657">
    <property type="term" value="F:DNA topoisomerase type II (double strand cut, ATP-hydrolyzing) inhibitor activity"/>
    <property type="evidence" value="ECO:0007669"/>
    <property type="project" value="InterPro"/>
</dbReference>
<organism evidence="8 9">
    <name type="scientific">Thiomonas bhubaneswarensis</name>
    <dbReference type="NCBI Taxonomy" id="339866"/>
    <lineage>
        <taxon>Bacteria</taxon>
        <taxon>Pseudomonadati</taxon>
        <taxon>Pseudomonadota</taxon>
        <taxon>Betaproteobacteria</taxon>
        <taxon>Burkholderiales</taxon>
        <taxon>Thiomonas</taxon>
    </lineage>
</organism>
<evidence type="ECO:0000313" key="9">
    <source>
        <dbReference type="Proteomes" id="UP000183649"/>
    </source>
</evidence>
<keyword evidence="3" id="KW-0678">Repressor</keyword>
<evidence type="ECO:0000256" key="5">
    <source>
        <dbReference type="ARBA" id="ARBA00023163"/>
    </source>
</evidence>
<keyword evidence="4" id="KW-0805">Transcription regulation</keyword>
<keyword evidence="5" id="KW-0804">Transcription</keyword>
<evidence type="ECO:0000256" key="7">
    <source>
        <dbReference type="ARBA" id="ARBA00033135"/>
    </source>
</evidence>
<dbReference type="GO" id="GO:0006276">
    <property type="term" value="P:plasmid maintenance"/>
    <property type="evidence" value="ECO:0007669"/>
    <property type="project" value="InterPro"/>
</dbReference>
<dbReference type="AlphaFoldDB" id="A0A0K6HTU9"/>
<sequence length="104" mass="10629">MAQYDVYPNPSASAEQGIPSVVVIQSDLLGGLSTRLTIPLATLDFSGKVPAALCPLVTVQGQRLHALAHFAAPLPARLLRKPVTSVAGQASALVAAVDAVMSGI</sequence>
<evidence type="ECO:0000256" key="6">
    <source>
        <dbReference type="ARBA" id="ARBA00029628"/>
    </source>
</evidence>
<dbReference type="OrthoDB" id="9813510at2"/>
<dbReference type="STRING" id="339866.GCA_001418255_00544"/>
<evidence type="ECO:0000256" key="4">
    <source>
        <dbReference type="ARBA" id="ARBA00023015"/>
    </source>
</evidence>